<dbReference type="Pfam" id="PF13613">
    <property type="entry name" value="HTH_Tnp_4"/>
    <property type="match status" value="1"/>
</dbReference>
<accession>A0ABQ2GU97</accession>
<evidence type="ECO:0000259" key="5">
    <source>
        <dbReference type="Pfam" id="PF13613"/>
    </source>
</evidence>
<evidence type="ECO:0000259" key="4">
    <source>
        <dbReference type="Pfam" id="PF13359"/>
    </source>
</evidence>
<evidence type="ECO:0000256" key="2">
    <source>
        <dbReference type="ARBA" id="ARBA00022723"/>
    </source>
</evidence>
<feature type="domain" description="DDE Tnp4" evidence="4">
    <location>
        <begin position="183"/>
        <end position="328"/>
    </location>
</feature>
<sequence>MGQSGGMLQVVRLMQRPRSFESLCGLNPAEFTLLAEQLEPLWTRAHRTSLLREGRQRRIGAGRQFKLDVPHRLLLTLIYLRHDLPMHLLGVLFEMDAANVCRNIHALLPLLEQALPAPLRARTLDSRKVTPDDAGPRRRLRTLKDVLEAFPEIADIIVDGTEQPRGQPKKKKGSGPGKKAVGRPKDQKKFFSVKKGTHTLQTQVAVTPDGLAVHLSAPAGGRTHDMKVLGQSRLLGRLPRGSRIWGDRGDTGLDKLCPAHEVIVPRMRPKGGVLNPEDRELNHQISKVRITVENVVCKLKKFRVCREFYRNDPGRHGLFWGCVAGLVNLRTVNRSPQFA</sequence>
<dbReference type="InterPro" id="IPR027805">
    <property type="entry name" value="Transposase_HTH_dom"/>
</dbReference>
<comment type="cofactor">
    <cofactor evidence="1">
        <name>a divalent metal cation</name>
        <dbReference type="ChEBI" id="CHEBI:60240"/>
    </cofactor>
</comment>
<keyword evidence="2" id="KW-0479">Metal-binding</keyword>
<dbReference type="EMBL" id="BMOM01000019">
    <property type="protein sequence ID" value="GGM13694.1"/>
    <property type="molecule type" value="Genomic_DNA"/>
</dbReference>
<name>A0ABQ2GU97_9DEIO</name>
<proteinExistence type="predicted"/>
<evidence type="ECO:0000313" key="6">
    <source>
        <dbReference type="EMBL" id="GGM13694.1"/>
    </source>
</evidence>
<evidence type="ECO:0000256" key="1">
    <source>
        <dbReference type="ARBA" id="ARBA00001968"/>
    </source>
</evidence>
<evidence type="ECO:0000256" key="3">
    <source>
        <dbReference type="SAM" id="MobiDB-lite"/>
    </source>
</evidence>
<evidence type="ECO:0000313" key="7">
    <source>
        <dbReference type="Proteomes" id="UP000661918"/>
    </source>
</evidence>
<dbReference type="InterPro" id="IPR027806">
    <property type="entry name" value="HARBI1_dom"/>
</dbReference>
<protein>
    <submittedName>
        <fullName evidence="6">Transposase</fullName>
    </submittedName>
</protein>
<dbReference type="Pfam" id="PF13359">
    <property type="entry name" value="DDE_Tnp_4"/>
    <property type="match status" value="1"/>
</dbReference>
<dbReference type="PANTHER" id="PTHR23080">
    <property type="entry name" value="THAP DOMAIN PROTEIN"/>
    <property type="match status" value="1"/>
</dbReference>
<feature type="domain" description="Transposase Helix-turn-helix" evidence="5">
    <location>
        <begin position="66"/>
        <end position="116"/>
    </location>
</feature>
<feature type="region of interest" description="Disordered" evidence="3">
    <location>
        <begin position="158"/>
        <end position="185"/>
    </location>
</feature>
<reference evidence="7" key="1">
    <citation type="journal article" date="2019" name="Int. J. Syst. Evol. Microbiol.">
        <title>The Global Catalogue of Microorganisms (GCM) 10K type strain sequencing project: providing services to taxonomists for standard genome sequencing and annotation.</title>
        <authorList>
            <consortium name="The Broad Institute Genomics Platform"/>
            <consortium name="The Broad Institute Genome Sequencing Center for Infectious Disease"/>
            <person name="Wu L."/>
            <person name="Ma J."/>
        </authorList>
    </citation>
    <scope>NUCLEOTIDE SEQUENCE [LARGE SCALE GENOMIC DNA]</scope>
    <source>
        <strain evidence="7">JCM 15443</strain>
    </source>
</reference>
<dbReference type="Proteomes" id="UP000661918">
    <property type="component" value="Unassembled WGS sequence"/>
</dbReference>
<organism evidence="6 7">
    <name type="scientific">Deinococcus aerophilus</name>
    <dbReference type="NCBI Taxonomy" id="522488"/>
    <lineage>
        <taxon>Bacteria</taxon>
        <taxon>Thermotogati</taxon>
        <taxon>Deinococcota</taxon>
        <taxon>Deinococci</taxon>
        <taxon>Deinococcales</taxon>
        <taxon>Deinococcaceae</taxon>
        <taxon>Deinococcus</taxon>
    </lineage>
</organism>
<keyword evidence="7" id="KW-1185">Reference proteome</keyword>
<comment type="caution">
    <text evidence="6">The sequence shown here is derived from an EMBL/GenBank/DDBJ whole genome shotgun (WGS) entry which is preliminary data.</text>
</comment>
<gene>
    <name evidence="6" type="ORF">GCM10010841_22920</name>
</gene>